<evidence type="ECO:0000256" key="5">
    <source>
        <dbReference type="ARBA" id="ARBA00022837"/>
    </source>
</evidence>
<dbReference type="GO" id="GO:0005912">
    <property type="term" value="C:adherens junction"/>
    <property type="evidence" value="ECO:0007669"/>
    <property type="project" value="TreeGrafter"/>
</dbReference>
<dbReference type="PROSITE" id="PS50268">
    <property type="entry name" value="CADHERIN_2"/>
    <property type="match status" value="5"/>
</dbReference>
<keyword evidence="14" id="KW-1185">Reference proteome</keyword>
<dbReference type="PROSITE" id="PS00232">
    <property type="entry name" value="CADHERIN_1"/>
    <property type="match status" value="2"/>
</dbReference>
<feature type="domain" description="Cadherin" evidence="12">
    <location>
        <begin position="430"/>
        <end position="534"/>
    </location>
</feature>
<evidence type="ECO:0000256" key="6">
    <source>
        <dbReference type="ARBA" id="ARBA00022989"/>
    </source>
</evidence>
<feature type="domain" description="Cadherin" evidence="12">
    <location>
        <begin position="293"/>
        <end position="429"/>
    </location>
</feature>
<dbReference type="Ensembl" id="ENSEBUT00000015112.1">
    <property type="protein sequence ID" value="ENSEBUP00000014536.1"/>
    <property type="gene ID" value="ENSEBUG00000009164.1"/>
</dbReference>
<feature type="region of interest" description="Disordered" evidence="9">
    <location>
        <begin position="692"/>
        <end position="718"/>
    </location>
</feature>
<dbReference type="FunFam" id="2.60.40.60:FF:000008">
    <property type="entry name" value="Cadherin 24"/>
    <property type="match status" value="1"/>
</dbReference>
<dbReference type="FunFam" id="2.60.40.60:FF:000017">
    <property type="entry name" value="Cadherin 24"/>
    <property type="match status" value="1"/>
</dbReference>
<evidence type="ECO:0000313" key="13">
    <source>
        <dbReference type="Ensembl" id="ENSEBUP00000014536.1"/>
    </source>
</evidence>
<dbReference type="CDD" id="cd11304">
    <property type="entry name" value="Cadherin_repeat"/>
    <property type="match status" value="4"/>
</dbReference>
<evidence type="ECO:0000259" key="12">
    <source>
        <dbReference type="PROSITE" id="PS50268"/>
    </source>
</evidence>
<feature type="transmembrane region" description="Helical" evidence="10">
    <location>
        <begin position="664"/>
        <end position="685"/>
    </location>
</feature>
<dbReference type="FunFam" id="2.60.40.60:FF:000009">
    <property type="entry name" value="Cadherin 24"/>
    <property type="match status" value="1"/>
</dbReference>
<keyword evidence="4" id="KW-0677">Repeat</keyword>
<dbReference type="GO" id="GO:0034332">
    <property type="term" value="P:adherens junction organization"/>
    <property type="evidence" value="ECO:0007669"/>
    <property type="project" value="TreeGrafter"/>
</dbReference>
<dbReference type="GO" id="GO:0016477">
    <property type="term" value="P:cell migration"/>
    <property type="evidence" value="ECO:0007669"/>
    <property type="project" value="TreeGrafter"/>
</dbReference>
<protein>
    <submittedName>
        <fullName evidence="13">Cadherin 6</fullName>
    </submittedName>
</protein>
<dbReference type="GO" id="GO:0000902">
    <property type="term" value="P:cell morphogenesis"/>
    <property type="evidence" value="ECO:0007669"/>
    <property type="project" value="TreeGrafter"/>
</dbReference>
<keyword evidence="2 10" id="KW-0812">Transmembrane</keyword>
<dbReference type="InterPro" id="IPR039808">
    <property type="entry name" value="Cadherin"/>
</dbReference>
<evidence type="ECO:0000256" key="11">
    <source>
        <dbReference type="SAM" id="SignalP"/>
    </source>
</evidence>
<feature type="domain" description="Cadherin" evidence="12">
    <location>
        <begin position="103"/>
        <end position="183"/>
    </location>
</feature>
<dbReference type="GO" id="GO:0007156">
    <property type="term" value="P:homophilic cell adhesion via plasma membrane adhesion molecules"/>
    <property type="evidence" value="ECO:0007669"/>
    <property type="project" value="InterPro"/>
</dbReference>
<dbReference type="Pfam" id="PF00028">
    <property type="entry name" value="Cadherin"/>
    <property type="match status" value="4"/>
</dbReference>
<evidence type="ECO:0000256" key="9">
    <source>
        <dbReference type="SAM" id="MobiDB-lite"/>
    </source>
</evidence>
<sequence length="756" mass="81594">MGPFIGKPCLWISLIILSCLITASANRGSVSQQESYATTEIPGSMNVTLEITNGTTKDIGNLGHEKIMSTGRQRSKRGWMWNQFFVVEEYTGKDPLHVGKLHSDVDPGDGSVRYVLEGEGAGSLFTVDENTGDVHATRRLDRETKASYSLHAAALDRATGRAMEPSSAFIIRVQDVNDNAPQFASTSISASVPEQSPIGTPVLRVTALDADDPTYGKSARVVYSLLEGQPYFNIDHHTGELRTALLALDREVKSKHKVVVQAKDMEGLMGGLTGTMTVSVTLTDVNDNTPAFPKESFTFSVSELTPVGTEIGRVHALDADVGENADVSYTLVKSDAPGYFGITTELTSQDGLITLLQPLDFEHKTRYRLLLHATNPRPDLRFYIPQWNAGTGSSVFPEERKESEAPGGLKADTAEVIILVGDENEPPVFSAPMYQFTILENSSADTIIGNVVAQDPDTQARSVRFHIDRNTDPERYFDVDPVSGVVVAARPLDRETQAWHNISMVATEEGLKEIKTTVPVFMHVLDVNDNPPILTTTTELTVCEGMPAGQVIQTISALDVDELSEGQRFQFSLLKDNPNFTLVNSGDNHASLLVRAGGLRQWKRAADGPGSLVLLPLTVSDGGVPPLSSTSTLTIQICLCAEADHPACHPEALRPPLGSAQTQAVAAGLACLLILLVLAVLWAALSRRRKAAPAAGGCPPGDVRETVVSYDDEGGGEEDTRAFDLAALQCPEATQAERPTAVEVQAQSTDPRWSYH</sequence>
<organism evidence="13 14">
    <name type="scientific">Eptatretus burgeri</name>
    <name type="common">Inshore hagfish</name>
    <dbReference type="NCBI Taxonomy" id="7764"/>
    <lineage>
        <taxon>Eukaryota</taxon>
        <taxon>Metazoa</taxon>
        <taxon>Chordata</taxon>
        <taxon>Craniata</taxon>
        <taxon>Vertebrata</taxon>
        <taxon>Cyclostomata</taxon>
        <taxon>Myxini</taxon>
        <taxon>Myxiniformes</taxon>
        <taxon>Myxinidae</taxon>
        <taxon>Eptatretinae</taxon>
        <taxon>Eptatretus</taxon>
    </lineage>
</organism>
<feature type="region of interest" description="Disordered" evidence="9">
    <location>
        <begin position="733"/>
        <end position="756"/>
    </location>
</feature>
<evidence type="ECO:0000256" key="1">
    <source>
        <dbReference type="ARBA" id="ARBA00004167"/>
    </source>
</evidence>
<proteinExistence type="predicted"/>
<dbReference type="GeneTree" id="ENSGT00940000154673"/>
<dbReference type="InterPro" id="IPR020894">
    <property type="entry name" value="Cadherin_CS"/>
</dbReference>
<dbReference type="AlphaFoldDB" id="A0A8C4QF39"/>
<keyword evidence="5 8" id="KW-0106">Calcium</keyword>
<dbReference type="InterPro" id="IPR015919">
    <property type="entry name" value="Cadherin-like_sf"/>
</dbReference>
<reference evidence="13" key="2">
    <citation type="submission" date="2025-09" db="UniProtKB">
        <authorList>
            <consortium name="Ensembl"/>
        </authorList>
    </citation>
    <scope>IDENTIFICATION</scope>
</reference>
<feature type="chain" id="PRO_5034596694" evidence="11">
    <location>
        <begin position="26"/>
        <end position="756"/>
    </location>
</feature>
<dbReference type="PROSITE" id="PS51257">
    <property type="entry name" value="PROKAR_LIPOPROTEIN"/>
    <property type="match status" value="1"/>
</dbReference>
<dbReference type="GO" id="GO:0008013">
    <property type="term" value="F:beta-catenin binding"/>
    <property type="evidence" value="ECO:0007669"/>
    <property type="project" value="TreeGrafter"/>
</dbReference>
<reference evidence="13" key="1">
    <citation type="submission" date="2025-08" db="UniProtKB">
        <authorList>
            <consortium name="Ensembl"/>
        </authorList>
    </citation>
    <scope>IDENTIFICATION</scope>
</reference>
<dbReference type="PRINTS" id="PR00205">
    <property type="entry name" value="CADHERIN"/>
</dbReference>
<evidence type="ECO:0000256" key="8">
    <source>
        <dbReference type="PROSITE-ProRule" id="PRU00043"/>
    </source>
</evidence>
<dbReference type="GO" id="GO:0016342">
    <property type="term" value="C:catenin complex"/>
    <property type="evidence" value="ECO:0007669"/>
    <property type="project" value="TreeGrafter"/>
</dbReference>
<feature type="signal peptide" evidence="11">
    <location>
        <begin position="1"/>
        <end position="25"/>
    </location>
</feature>
<comment type="subcellular location">
    <subcellularLocation>
        <location evidence="1">Membrane</location>
        <topology evidence="1">Single-pass membrane protein</topology>
    </subcellularLocation>
</comment>
<accession>A0A8C4QF39</accession>
<feature type="domain" description="Cadherin" evidence="12">
    <location>
        <begin position="534"/>
        <end position="648"/>
    </location>
</feature>
<name>A0A8C4QF39_EPTBU</name>
<keyword evidence="3 11" id="KW-0732">Signal</keyword>
<evidence type="ECO:0000256" key="2">
    <source>
        <dbReference type="ARBA" id="ARBA00022692"/>
    </source>
</evidence>
<feature type="compositionally biased region" description="Low complexity" evidence="9">
    <location>
        <begin position="692"/>
        <end position="701"/>
    </location>
</feature>
<dbReference type="Gene3D" id="2.60.40.60">
    <property type="entry name" value="Cadherins"/>
    <property type="match status" value="5"/>
</dbReference>
<dbReference type="GO" id="GO:0016339">
    <property type="term" value="P:calcium-dependent cell-cell adhesion via plasma membrane cell adhesion molecules"/>
    <property type="evidence" value="ECO:0007669"/>
    <property type="project" value="TreeGrafter"/>
</dbReference>
<dbReference type="OMA" id="ERASYIM"/>
<feature type="compositionally biased region" description="Polar residues" evidence="9">
    <location>
        <begin position="745"/>
        <end position="756"/>
    </location>
</feature>
<dbReference type="SUPFAM" id="SSF49313">
    <property type="entry name" value="Cadherin-like"/>
    <property type="match status" value="5"/>
</dbReference>
<evidence type="ECO:0000256" key="7">
    <source>
        <dbReference type="ARBA" id="ARBA00023136"/>
    </source>
</evidence>
<dbReference type="Proteomes" id="UP000694388">
    <property type="component" value="Unplaced"/>
</dbReference>
<evidence type="ECO:0000256" key="3">
    <source>
        <dbReference type="ARBA" id="ARBA00022729"/>
    </source>
</evidence>
<dbReference type="GO" id="GO:0005509">
    <property type="term" value="F:calcium ion binding"/>
    <property type="evidence" value="ECO:0007669"/>
    <property type="project" value="UniProtKB-UniRule"/>
</dbReference>
<dbReference type="InterPro" id="IPR002126">
    <property type="entry name" value="Cadherin-like_dom"/>
</dbReference>
<dbReference type="SMART" id="SM00112">
    <property type="entry name" value="CA"/>
    <property type="match status" value="5"/>
</dbReference>
<evidence type="ECO:0000313" key="14">
    <source>
        <dbReference type="Proteomes" id="UP000694388"/>
    </source>
</evidence>
<dbReference type="GO" id="GO:0007043">
    <property type="term" value="P:cell-cell junction assembly"/>
    <property type="evidence" value="ECO:0007669"/>
    <property type="project" value="TreeGrafter"/>
</dbReference>
<feature type="domain" description="Cadherin" evidence="12">
    <location>
        <begin position="184"/>
        <end position="292"/>
    </location>
</feature>
<dbReference type="PANTHER" id="PTHR24027:SF422">
    <property type="entry name" value="CADHERIN DOMAIN-CONTAINING PROTEIN"/>
    <property type="match status" value="1"/>
</dbReference>
<keyword evidence="7 10" id="KW-0472">Membrane</keyword>
<dbReference type="GO" id="GO:0045296">
    <property type="term" value="F:cadherin binding"/>
    <property type="evidence" value="ECO:0007669"/>
    <property type="project" value="TreeGrafter"/>
</dbReference>
<keyword evidence="6 10" id="KW-1133">Transmembrane helix</keyword>
<evidence type="ECO:0000256" key="4">
    <source>
        <dbReference type="ARBA" id="ARBA00022737"/>
    </source>
</evidence>
<evidence type="ECO:0000256" key="10">
    <source>
        <dbReference type="SAM" id="Phobius"/>
    </source>
</evidence>
<dbReference type="PANTHER" id="PTHR24027">
    <property type="entry name" value="CADHERIN-23"/>
    <property type="match status" value="1"/>
</dbReference>
<dbReference type="GO" id="GO:0044331">
    <property type="term" value="P:cell-cell adhesion mediated by cadherin"/>
    <property type="evidence" value="ECO:0007669"/>
    <property type="project" value="TreeGrafter"/>
</dbReference>